<dbReference type="GO" id="GO:0008320">
    <property type="term" value="F:protein transmembrane transporter activity"/>
    <property type="evidence" value="ECO:0007669"/>
    <property type="project" value="UniProtKB-UniRule"/>
</dbReference>
<keyword evidence="6 9" id="KW-1133">Transmembrane helix</keyword>
<dbReference type="InterPro" id="IPR001901">
    <property type="entry name" value="Translocase_SecE/Sec61-g"/>
</dbReference>
<dbReference type="Proteomes" id="UP000000496">
    <property type="component" value="Chromosome gsn.131"/>
</dbReference>
<dbReference type="PANTHER" id="PTHR33910">
    <property type="entry name" value="PROTEIN TRANSLOCASE SUBUNIT SECE"/>
    <property type="match status" value="1"/>
</dbReference>
<evidence type="ECO:0000256" key="4">
    <source>
        <dbReference type="ARBA" id="ARBA00022692"/>
    </source>
</evidence>
<dbReference type="GO" id="GO:0065002">
    <property type="term" value="P:intracellular protein transmembrane transport"/>
    <property type="evidence" value="ECO:0007669"/>
    <property type="project" value="UniProtKB-UniRule"/>
</dbReference>
<reference key="1">
    <citation type="journal article" date="2011" name="Mol. Biol. Evol.">
        <title>Unity in variety -- the pan-genome of the Chlamydiae.</title>
        <authorList>
            <person name="Collingro A."/>
            <person name="Tischler P."/>
            <person name="Weinmaier T."/>
            <person name="Penz T."/>
            <person name="Heinz E."/>
            <person name="Brunham R.C."/>
            <person name="Read T.D."/>
            <person name="Bavoil P.M."/>
            <person name="Sachse K."/>
            <person name="Kahane S."/>
            <person name="Friedman M.G."/>
            <person name="Rattei T."/>
            <person name="Myers G.S.A."/>
            <person name="Horn M."/>
        </authorList>
    </citation>
    <scope>NUCLEOTIDE SEQUENCE</scope>
    <source>
        <strain>Z</strain>
    </source>
</reference>
<dbReference type="KEGG" id="sng:SNE_A15180"/>
<evidence type="ECO:0000313" key="10">
    <source>
        <dbReference type="EMBL" id="CCB89395.1"/>
    </source>
</evidence>
<comment type="subcellular location">
    <subcellularLocation>
        <location evidence="9">Cell inner membrane</location>
        <topology evidence="9">Single-pass membrane protein</topology>
    </subcellularLocation>
    <subcellularLocation>
        <location evidence="1">Membrane</location>
    </subcellularLocation>
</comment>
<evidence type="ECO:0000256" key="6">
    <source>
        <dbReference type="ARBA" id="ARBA00022989"/>
    </source>
</evidence>
<dbReference type="PANTHER" id="PTHR33910:SF1">
    <property type="entry name" value="PROTEIN TRANSLOCASE SUBUNIT SECE"/>
    <property type="match status" value="1"/>
</dbReference>
<dbReference type="Gene3D" id="1.20.5.1030">
    <property type="entry name" value="Preprotein translocase secy subunit"/>
    <property type="match status" value="1"/>
</dbReference>
<dbReference type="GO" id="GO:0006605">
    <property type="term" value="P:protein targeting"/>
    <property type="evidence" value="ECO:0007669"/>
    <property type="project" value="UniProtKB-UniRule"/>
</dbReference>
<evidence type="ECO:0000313" key="11">
    <source>
        <dbReference type="Proteomes" id="UP000000496"/>
    </source>
</evidence>
<keyword evidence="8 9" id="KW-0472">Membrane</keyword>
<dbReference type="NCBIfam" id="TIGR00964">
    <property type="entry name" value="secE_bact"/>
    <property type="match status" value="1"/>
</dbReference>
<evidence type="ECO:0000256" key="2">
    <source>
        <dbReference type="ARBA" id="ARBA00022448"/>
    </source>
</evidence>
<name>F8L980_SIMNZ</name>
<dbReference type="InterPro" id="IPR005807">
    <property type="entry name" value="SecE_bac"/>
</dbReference>
<evidence type="ECO:0000256" key="9">
    <source>
        <dbReference type="HAMAP-Rule" id="MF_00422"/>
    </source>
</evidence>
<dbReference type="HAMAP" id="MF_00422">
    <property type="entry name" value="SecE"/>
    <property type="match status" value="1"/>
</dbReference>
<reference evidence="10 11" key="2">
    <citation type="journal article" date="2011" name="Mol. Biol. Evol.">
        <title>Unity in variety--the pan-genome of the Chlamydiae.</title>
        <authorList>
            <person name="Collingro A."/>
            <person name="Tischler P."/>
            <person name="Weinmaier T."/>
            <person name="Penz T."/>
            <person name="Heinz E."/>
            <person name="Brunham R.C."/>
            <person name="Read T.D."/>
            <person name="Bavoil P.M."/>
            <person name="Sachse K."/>
            <person name="Kahane S."/>
            <person name="Friedman M.G."/>
            <person name="Rattei T."/>
            <person name="Myers G.S."/>
            <person name="Horn M."/>
        </authorList>
    </citation>
    <scope>NUCLEOTIDE SEQUENCE [LARGE SCALE GENOMIC DNA]</scope>
    <source>
        <strain evidence="11">ATCC VR-1471 / Z</strain>
    </source>
</reference>
<comment type="subunit">
    <text evidence="9">Component of the Sec protein translocase complex. Heterotrimer consisting of SecY, SecE and SecG subunits. The heterotrimers can form oligomers, although 1 heterotrimer is thought to be able to translocate proteins. Interacts with the ribosome. Interacts with SecDF, and other proteins may be involved. Interacts with SecA.</text>
</comment>
<protein>
    <recommendedName>
        <fullName evidence="9">Protein translocase subunit SecE</fullName>
    </recommendedName>
</protein>
<sequence length="95" mass="10921">MNYMKNKRKPDMSVSQKIAELSAAKKKKAKTKKTHFFQEMKEEMKKVSWTTKEELTTCTKIVIGAIFALGLSIYVVDLFIRYVLQGMGSLIRLIS</sequence>
<gene>
    <name evidence="9" type="primary">secE</name>
    <name evidence="10" type="ordered locus">SNE_A15180</name>
</gene>
<dbReference type="eggNOG" id="COG0690">
    <property type="taxonomic scope" value="Bacteria"/>
</dbReference>
<evidence type="ECO:0000256" key="8">
    <source>
        <dbReference type="ARBA" id="ARBA00023136"/>
    </source>
</evidence>
<evidence type="ECO:0000256" key="1">
    <source>
        <dbReference type="ARBA" id="ARBA00004370"/>
    </source>
</evidence>
<keyword evidence="4 9" id="KW-0812">Transmembrane</keyword>
<keyword evidence="3 9" id="KW-1003">Cell membrane</keyword>
<keyword evidence="9" id="KW-0997">Cell inner membrane</keyword>
<evidence type="ECO:0000256" key="5">
    <source>
        <dbReference type="ARBA" id="ARBA00022927"/>
    </source>
</evidence>
<dbReference type="RefSeq" id="WP_013943861.1">
    <property type="nucleotide sequence ID" value="NC_015713.1"/>
</dbReference>
<dbReference type="InterPro" id="IPR038379">
    <property type="entry name" value="SecE_sf"/>
</dbReference>
<comment type="function">
    <text evidence="9">Essential subunit of the Sec protein translocation channel SecYEG. Clamps together the 2 halves of SecY. May contact the channel plug during translocation.</text>
</comment>
<comment type="similarity">
    <text evidence="9">Belongs to the SecE/SEC61-gamma family.</text>
</comment>
<dbReference type="HOGENOM" id="CLU_113663_5_0_0"/>
<evidence type="ECO:0000256" key="7">
    <source>
        <dbReference type="ARBA" id="ARBA00023010"/>
    </source>
</evidence>
<feature type="transmembrane region" description="Helical" evidence="9">
    <location>
        <begin position="61"/>
        <end position="84"/>
    </location>
</feature>
<dbReference type="GO" id="GO:0009306">
    <property type="term" value="P:protein secretion"/>
    <property type="evidence" value="ECO:0007669"/>
    <property type="project" value="UniProtKB-UniRule"/>
</dbReference>
<proteinExistence type="inferred from homology"/>
<evidence type="ECO:0000256" key="3">
    <source>
        <dbReference type="ARBA" id="ARBA00022475"/>
    </source>
</evidence>
<accession>F8L980</accession>
<keyword evidence="2 9" id="KW-0813">Transport</keyword>
<organism evidence="10 11">
    <name type="scientific">Simkania negevensis (strain ATCC VR-1471 / DSM 27360 / Z)</name>
    <dbReference type="NCBI Taxonomy" id="331113"/>
    <lineage>
        <taxon>Bacteria</taxon>
        <taxon>Pseudomonadati</taxon>
        <taxon>Chlamydiota</taxon>
        <taxon>Chlamydiia</taxon>
        <taxon>Parachlamydiales</taxon>
        <taxon>Simkaniaceae</taxon>
        <taxon>Simkania</taxon>
    </lineage>
</organism>
<dbReference type="EMBL" id="FR872582">
    <property type="protein sequence ID" value="CCB89395.1"/>
    <property type="molecule type" value="Genomic_DNA"/>
</dbReference>
<dbReference type="GO" id="GO:0005886">
    <property type="term" value="C:plasma membrane"/>
    <property type="evidence" value="ECO:0007669"/>
    <property type="project" value="UniProtKB-SubCell"/>
</dbReference>
<dbReference type="OrthoDB" id="21688at2"/>
<keyword evidence="5 9" id="KW-0653">Protein transport</keyword>
<keyword evidence="11" id="KW-1185">Reference proteome</keyword>
<dbReference type="AlphaFoldDB" id="F8L980"/>
<dbReference type="GO" id="GO:0043952">
    <property type="term" value="P:protein transport by the Sec complex"/>
    <property type="evidence" value="ECO:0007669"/>
    <property type="project" value="UniProtKB-UniRule"/>
</dbReference>
<dbReference type="STRING" id="331113.SNE_A15180"/>
<keyword evidence="7 9" id="KW-0811">Translocation</keyword>
<dbReference type="Pfam" id="PF00584">
    <property type="entry name" value="SecE"/>
    <property type="match status" value="1"/>
</dbReference>